<accession>A0A6H2A2I9</accession>
<gene>
    <name evidence="1" type="ORF">TM448A04278_0004</name>
</gene>
<sequence>MGKPTDTQQKEFLEWCGWEQKSETIYGRTVKYWHSPDKNQYSGESRKKLYNPPELDLTFLFKYAVPKIEVDYELEINDDSEMLGKSICLQSKKNRGCSIASPMTYFQTWDELASALFWALWKESE</sequence>
<protein>
    <submittedName>
        <fullName evidence="1">Uncharacterized protein</fullName>
    </submittedName>
</protein>
<dbReference type="AlphaFoldDB" id="A0A6H2A2I9"/>
<proteinExistence type="predicted"/>
<evidence type="ECO:0000313" key="1">
    <source>
        <dbReference type="EMBL" id="QJA54024.1"/>
    </source>
</evidence>
<reference evidence="1" key="1">
    <citation type="submission" date="2020-03" db="EMBL/GenBank/DDBJ databases">
        <title>The deep terrestrial virosphere.</title>
        <authorList>
            <person name="Holmfeldt K."/>
            <person name="Nilsson E."/>
            <person name="Simone D."/>
            <person name="Lopez-Fernandez M."/>
            <person name="Wu X."/>
            <person name="de Brujin I."/>
            <person name="Lundin D."/>
            <person name="Andersson A."/>
            <person name="Bertilsson S."/>
            <person name="Dopson M."/>
        </authorList>
    </citation>
    <scope>NUCLEOTIDE SEQUENCE</scope>
    <source>
        <strain evidence="1">TM448A04278</strain>
    </source>
</reference>
<name>A0A6H2A2I9_9ZZZZ</name>
<dbReference type="EMBL" id="MT144471">
    <property type="protein sequence ID" value="QJA54024.1"/>
    <property type="molecule type" value="Genomic_DNA"/>
</dbReference>
<organism evidence="1">
    <name type="scientific">viral metagenome</name>
    <dbReference type="NCBI Taxonomy" id="1070528"/>
    <lineage>
        <taxon>unclassified sequences</taxon>
        <taxon>metagenomes</taxon>
        <taxon>organismal metagenomes</taxon>
    </lineage>
</organism>